<feature type="binding site" evidence="13">
    <location>
        <position position="27"/>
    </location>
    <ligand>
        <name>FAD</name>
        <dbReference type="ChEBI" id="CHEBI:57692"/>
    </ligand>
</feature>
<dbReference type="Proteomes" id="UP000001554">
    <property type="component" value="Chromosome 12"/>
</dbReference>
<comment type="similarity">
    <text evidence="3 14">Belongs to the flavin monoamine oxidase family.</text>
</comment>
<evidence type="ECO:0000256" key="7">
    <source>
        <dbReference type="ARBA" id="ARBA00022827"/>
    </source>
</evidence>
<evidence type="ECO:0000256" key="5">
    <source>
        <dbReference type="ARBA" id="ARBA00022692"/>
    </source>
</evidence>
<dbReference type="InterPro" id="IPR001613">
    <property type="entry name" value="Flavin_amine_oxidase"/>
</dbReference>
<dbReference type="SUPFAM" id="SSF54373">
    <property type="entry name" value="FAD-linked reductases, C-terminal domain"/>
    <property type="match status" value="1"/>
</dbReference>
<keyword evidence="11 14" id="KW-0472">Membrane</keyword>
<feature type="binding site" evidence="13">
    <location>
        <position position="355"/>
    </location>
    <ligand>
        <name>substrate</name>
    </ligand>
</feature>
<evidence type="ECO:0000256" key="14">
    <source>
        <dbReference type="RuleBase" id="RU362067"/>
    </source>
</evidence>
<keyword evidence="9 14" id="KW-0560">Oxidoreductase</keyword>
<evidence type="ECO:0000313" key="16">
    <source>
        <dbReference type="Proteomes" id="UP000001554"/>
    </source>
</evidence>
<comment type="subcellular location">
    <subcellularLocation>
        <location evidence="2">Mitochondrion outer membrane</location>
        <topology evidence="2">Single-pass type IV membrane protein</topology>
        <orientation evidence="2">Cytoplasmic side</orientation>
    </subcellularLocation>
</comment>
<dbReference type="InterPro" id="IPR036188">
    <property type="entry name" value="FAD/NAD-bd_sf"/>
</dbReference>
<evidence type="ECO:0000256" key="3">
    <source>
        <dbReference type="ARBA" id="ARBA00005995"/>
    </source>
</evidence>
<keyword evidence="10" id="KW-0496">Mitochondrion</keyword>
<dbReference type="GO" id="GO:0097621">
    <property type="term" value="F:monoamine oxidase activity"/>
    <property type="evidence" value="ECO:0007669"/>
    <property type="project" value="UniProtKB-EC"/>
</dbReference>
<dbReference type="PANTHER" id="PTHR43563:SF11">
    <property type="entry name" value="AMINE OXIDASE [FLAVIN-CONTAINING] A"/>
    <property type="match status" value="1"/>
</dbReference>
<dbReference type="OrthoDB" id="7777654at2759"/>
<dbReference type="AlphaFoldDB" id="A0A9J7N845"/>
<comment type="cofactor">
    <cofactor evidence="1 14">
        <name>FAD</name>
        <dbReference type="ChEBI" id="CHEBI:57692"/>
    </cofactor>
</comment>
<dbReference type="GO" id="GO:0009308">
    <property type="term" value="P:amine metabolic process"/>
    <property type="evidence" value="ECO:0007669"/>
    <property type="project" value="UniProtKB-ARBA"/>
</dbReference>
<feature type="binding site" evidence="13">
    <location>
        <begin position="46"/>
        <end position="47"/>
    </location>
    <ligand>
        <name>FAD</name>
        <dbReference type="ChEBI" id="CHEBI:57692"/>
    </ligand>
</feature>
<evidence type="ECO:0000313" key="17">
    <source>
        <dbReference type="RefSeq" id="XP_035693166.1"/>
    </source>
</evidence>
<dbReference type="Gene3D" id="1.10.405.10">
    <property type="entry name" value="Guanine Nucleotide Dissociation Inhibitor, domain 1"/>
    <property type="match status" value="1"/>
</dbReference>
<accession>A0A9J7N845</accession>
<dbReference type="PRINTS" id="PR00757">
    <property type="entry name" value="AMINEOXDASEF"/>
</dbReference>
<dbReference type="GO" id="GO:0008131">
    <property type="term" value="F:primary methylamine oxidase activity"/>
    <property type="evidence" value="ECO:0000318"/>
    <property type="project" value="GO_Central"/>
</dbReference>
<keyword evidence="16" id="KW-1185">Reference proteome</keyword>
<evidence type="ECO:0000256" key="13">
    <source>
        <dbReference type="PIRSR" id="PIRSR601613-1"/>
    </source>
</evidence>
<dbReference type="KEGG" id="bfo:118427459"/>
<evidence type="ECO:0000256" key="1">
    <source>
        <dbReference type="ARBA" id="ARBA00001974"/>
    </source>
</evidence>
<dbReference type="Gene3D" id="6.10.250.130">
    <property type="match status" value="1"/>
</dbReference>
<comment type="catalytic activity">
    <reaction evidence="12">
        <text>a secondary aliphatic amine + O2 + H2O = a primary amine + an aldehyde + H2O2</text>
        <dbReference type="Rhea" id="RHEA:26414"/>
        <dbReference type="ChEBI" id="CHEBI:15377"/>
        <dbReference type="ChEBI" id="CHEBI:15379"/>
        <dbReference type="ChEBI" id="CHEBI:16240"/>
        <dbReference type="ChEBI" id="CHEBI:17478"/>
        <dbReference type="ChEBI" id="CHEBI:58855"/>
        <dbReference type="ChEBI" id="CHEBI:65296"/>
        <dbReference type="EC" id="1.4.3.4"/>
    </reaction>
</comment>
<keyword evidence="7 14" id="KW-0274">FAD</keyword>
<evidence type="ECO:0000256" key="4">
    <source>
        <dbReference type="ARBA" id="ARBA00022630"/>
    </source>
</evidence>
<dbReference type="Pfam" id="PF01593">
    <property type="entry name" value="Amino_oxidase"/>
    <property type="match status" value="1"/>
</dbReference>
<dbReference type="GO" id="GO:0050660">
    <property type="term" value="F:flavin adenine dinucleotide binding"/>
    <property type="evidence" value="ECO:0000318"/>
    <property type="project" value="GO_Central"/>
</dbReference>
<dbReference type="Gene3D" id="3.90.660.10">
    <property type="match status" value="1"/>
</dbReference>
<dbReference type="SUPFAM" id="SSF51905">
    <property type="entry name" value="FAD/NAD(P)-binding domain"/>
    <property type="match status" value="1"/>
</dbReference>
<sequence>MSSRRRLPSRSGKRDRRNVIVVGAGLSGLSAAKKLHEEGLDVVILEARDRVGGRTLTLRNERVGYVDVGGAYVGPTQDRVFRLARQLGLQTYRVNETERIVFYTKGESRPYETVLPPMRNPLVHLDCNNFFRKVDEYGDMIPQEAPWDCPHAEEWDRMTMKDFFDQVIWTEETRTWAEMFVRLNVCAEPHEVSMLWYLWYVKQCGGSMRITAVSNGGQERKFVGGSQQLSEKIAEILGDRIDFCSPVLRIEQRRDKVVLYTRDERKHEAEFVILAIPPPLLQKIVFSPDLPASKLQLVKRMPMGSVVKTFMYYESAFWRENDYCGFADIDDPAYPVANTVDDTKPDGTYPSIMGFILADKSREFSHLTQEERKEMICQSYAKVFKSDKALHPVHYVEMNWNKEEWTGGGYTSFVPPGVLTTCGRELRVPFGRIFFAGTETAVGWSGYMEGAIQAGERAAAEILCQMGRLQPSQVWTAEPENEDCIALPFESSFMERYLPSVPGLIKILVGGSLLSVTALGLLWKYQHRPDSATDVLHHSYRWLHSLSHHAAPPLKAVLSGIADSARKGFPSIAVFTYVYHCDYRQRVRLERRARIVDNWQAEKNRNMAKKAPRSVRVWKRAGSRR</sequence>
<keyword evidence="8 14" id="KW-1133">Transmembrane helix</keyword>
<name>A0A9J7N845_BRAFL</name>
<evidence type="ECO:0000256" key="12">
    <source>
        <dbReference type="ARBA" id="ARBA00048448"/>
    </source>
</evidence>
<dbReference type="PANTHER" id="PTHR43563">
    <property type="entry name" value="AMINE OXIDASE"/>
    <property type="match status" value="1"/>
</dbReference>
<protein>
    <recommendedName>
        <fullName evidence="14">Amine oxidase</fullName>
        <ecNumber evidence="14">1.4.3.-</ecNumber>
    </recommendedName>
</protein>
<feature type="binding site" evidence="13">
    <location>
        <position position="247"/>
    </location>
    <ligand>
        <name>FAD</name>
        <dbReference type="ChEBI" id="CHEBI:57692"/>
    </ligand>
</feature>
<dbReference type="EC" id="1.4.3.-" evidence="14"/>
<evidence type="ECO:0000256" key="2">
    <source>
        <dbReference type="ARBA" id="ARBA00004362"/>
    </source>
</evidence>
<organism evidence="16 17">
    <name type="scientific">Branchiostoma floridae</name>
    <name type="common">Florida lancelet</name>
    <name type="synonym">Amphioxus</name>
    <dbReference type="NCBI Taxonomy" id="7739"/>
    <lineage>
        <taxon>Eukaryota</taxon>
        <taxon>Metazoa</taxon>
        <taxon>Chordata</taxon>
        <taxon>Cephalochordata</taxon>
        <taxon>Leptocardii</taxon>
        <taxon>Amphioxiformes</taxon>
        <taxon>Branchiostomatidae</taxon>
        <taxon>Branchiostoma</taxon>
    </lineage>
</organism>
<dbReference type="OMA" id="EWTRGAY"/>
<proteinExistence type="inferred from homology"/>
<feature type="transmembrane region" description="Helical" evidence="14">
    <location>
        <begin position="503"/>
        <end position="523"/>
    </location>
</feature>
<dbReference type="GO" id="GO:0005739">
    <property type="term" value="C:mitochondrion"/>
    <property type="evidence" value="ECO:0000318"/>
    <property type="project" value="GO_Central"/>
</dbReference>
<keyword evidence="5 14" id="KW-0812">Transmembrane</keyword>
<reference evidence="17" key="2">
    <citation type="submission" date="2025-08" db="UniProtKB">
        <authorList>
            <consortium name="RefSeq"/>
        </authorList>
    </citation>
    <scope>IDENTIFICATION</scope>
    <source>
        <strain evidence="17">S238N-H82</strain>
        <tissue evidence="17">Testes</tissue>
    </source>
</reference>
<keyword evidence="4 14" id="KW-0285">Flavoprotein</keyword>
<dbReference type="RefSeq" id="XP_035693166.1">
    <property type="nucleotide sequence ID" value="XM_035837273.1"/>
</dbReference>
<reference evidence="16" key="1">
    <citation type="journal article" date="2020" name="Nat. Ecol. Evol.">
        <title>Deeply conserved synteny resolves early events in vertebrate evolution.</title>
        <authorList>
            <person name="Simakov O."/>
            <person name="Marletaz F."/>
            <person name="Yue J.X."/>
            <person name="O'Connell B."/>
            <person name="Jenkins J."/>
            <person name="Brandt A."/>
            <person name="Calef R."/>
            <person name="Tung C.H."/>
            <person name="Huang T.K."/>
            <person name="Schmutz J."/>
            <person name="Satoh N."/>
            <person name="Yu J.K."/>
            <person name="Putnam N.H."/>
            <person name="Green R.E."/>
            <person name="Rokhsar D.S."/>
        </authorList>
    </citation>
    <scope>NUCLEOTIDE SEQUENCE [LARGE SCALE GENOMIC DNA]</scope>
    <source>
        <strain evidence="16">S238N-H82</strain>
    </source>
</reference>
<evidence type="ECO:0000256" key="11">
    <source>
        <dbReference type="ARBA" id="ARBA00023136"/>
    </source>
</evidence>
<dbReference type="FunFam" id="1.10.405.10:FF:000005">
    <property type="entry name" value="Amine oxidase [flavin-containing]"/>
    <property type="match status" value="1"/>
</dbReference>
<dbReference type="GeneID" id="118427459"/>
<feature type="binding site" evidence="13">
    <location>
        <position position="439"/>
    </location>
    <ligand>
        <name>FAD</name>
        <dbReference type="ChEBI" id="CHEBI:57692"/>
    </ligand>
</feature>
<evidence type="ECO:0000259" key="15">
    <source>
        <dbReference type="Pfam" id="PF01593"/>
    </source>
</evidence>
<evidence type="ECO:0000256" key="8">
    <source>
        <dbReference type="ARBA" id="ARBA00022989"/>
    </source>
</evidence>
<dbReference type="Gene3D" id="3.50.50.60">
    <property type="entry name" value="FAD/NAD(P)-binding domain"/>
    <property type="match status" value="1"/>
</dbReference>
<dbReference type="InterPro" id="IPR050703">
    <property type="entry name" value="Flavin_MAO"/>
</dbReference>
<feature type="domain" description="Amine oxidase" evidence="15">
    <location>
        <begin position="26"/>
        <end position="463"/>
    </location>
</feature>
<dbReference type="GO" id="GO:0005741">
    <property type="term" value="C:mitochondrial outer membrane"/>
    <property type="evidence" value="ECO:0007669"/>
    <property type="project" value="UniProtKB-SubCell"/>
</dbReference>
<evidence type="ECO:0000256" key="9">
    <source>
        <dbReference type="ARBA" id="ARBA00023002"/>
    </source>
</evidence>
<evidence type="ECO:0000256" key="10">
    <source>
        <dbReference type="ARBA" id="ARBA00023128"/>
    </source>
</evidence>
<evidence type="ECO:0000256" key="6">
    <source>
        <dbReference type="ARBA" id="ARBA00022787"/>
    </source>
</evidence>
<keyword evidence="6" id="KW-1000">Mitochondrion outer membrane</keyword>
<dbReference type="InterPro" id="IPR002937">
    <property type="entry name" value="Amino_oxidase"/>
</dbReference>
<gene>
    <name evidence="17" type="primary">LOC118427459</name>
</gene>